<keyword evidence="1" id="KW-0472">Membrane</keyword>
<proteinExistence type="predicted"/>
<organism evidence="2 3">
    <name type="scientific">Effusibacillus consociatus</name>
    <dbReference type="NCBI Taxonomy" id="1117041"/>
    <lineage>
        <taxon>Bacteria</taxon>
        <taxon>Bacillati</taxon>
        <taxon>Bacillota</taxon>
        <taxon>Bacilli</taxon>
        <taxon>Bacillales</taxon>
        <taxon>Alicyclobacillaceae</taxon>
        <taxon>Effusibacillus</taxon>
    </lineage>
</organism>
<reference evidence="3" key="1">
    <citation type="journal article" date="2019" name="Int. J. Syst. Evol. Microbiol.">
        <title>The Global Catalogue of Microorganisms (GCM) 10K type strain sequencing project: providing services to taxonomists for standard genome sequencing and annotation.</title>
        <authorList>
            <consortium name="The Broad Institute Genomics Platform"/>
            <consortium name="The Broad Institute Genome Sequencing Center for Infectious Disease"/>
            <person name="Wu L."/>
            <person name="Ma J."/>
        </authorList>
    </citation>
    <scope>NUCLEOTIDE SEQUENCE [LARGE SCALE GENOMIC DNA]</scope>
    <source>
        <strain evidence="3">WYCCWR 12678</strain>
    </source>
</reference>
<dbReference type="Proteomes" id="UP001596002">
    <property type="component" value="Unassembled WGS sequence"/>
</dbReference>
<keyword evidence="1" id="KW-0812">Transmembrane</keyword>
<sequence length="328" mass="36868">MALAGTAVYFAQPFSNKEIWSSRQAMISFTVLLLPGFGGVIGAVWSCIATRPTGAWEDVPVDSNLTRSKIDWENALEVVPIVDVLTDGGVNQKKRILLYSRDLSSKVNVPVTRLALADPDPEVRYYAAGLINRTETLYLAEITRLEKIVLENENDPQAWNSLADAYHAMVAEGISGDELGRFYKEKRLRTLERSLSINSHQPLTAVRRAETLLSLGRQREAVEAVRDLVHSTERDRALGVLLSAAYDQNDQSEIDRLASMIKDPEKLPIELRGLVDLYKELRERRVEDETTYADSALRGSHSNRRNRIDLSDQQLRRAREEAAAGYDN</sequence>
<dbReference type="EMBL" id="JBHSHC010000044">
    <property type="protein sequence ID" value="MFC4767069.1"/>
    <property type="molecule type" value="Genomic_DNA"/>
</dbReference>
<keyword evidence="1" id="KW-1133">Transmembrane helix</keyword>
<evidence type="ECO:0000313" key="3">
    <source>
        <dbReference type="Proteomes" id="UP001596002"/>
    </source>
</evidence>
<keyword evidence="3" id="KW-1185">Reference proteome</keyword>
<dbReference type="InterPro" id="IPR011990">
    <property type="entry name" value="TPR-like_helical_dom_sf"/>
</dbReference>
<comment type="caution">
    <text evidence="2">The sequence shown here is derived from an EMBL/GenBank/DDBJ whole genome shotgun (WGS) entry which is preliminary data.</text>
</comment>
<evidence type="ECO:0000313" key="2">
    <source>
        <dbReference type="EMBL" id="MFC4767069.1"/>
    </source>
</evidence>
<protein>
    <submittedName>
        <fullName evidence="2">Tetratricopeptide repeat protein</fullName>
    </submittedName>
</protein>
<dbReference type="RefSeq" id="WP_380024953.1">
    <property type="nucleotide sequence ID" value="NZ_JBHSHC010000044.1"/>
</dbReference>
<evidence type="ECO:0000256" key="1">
    <source>
        <dbReference type="SAM" id="Phobius"/>
    </source>
</evidence>
<dbReference type="Gene3D" id="1.25.40.10">
    <property type="entry name" value="Tetratricopeptide repeat domain"/>
    <property type="match status" value="1"/>
</dbReference>
<gene>
    <name evidence="2" type="ORF">ACFO8Q_06770</name>
</gene>
<name>A0ABV9PZV1_9BACL</name>
<feature type="transmembrane region" description="Helical" evidence="1">
    <location>
        <begin position="25"/>
        <end position="45"/>
    </location>
</feature>
<accession>A0ABV9PZV1</accession>